<evidence type="ECO:0000256" key="1">
    <source>
        <dbReference type="SAM" id="MobiDB-lite"/>
    </source>
</evidence>
<dbReference type="Proteomes" id="UP000423725">
    <property type="component" value="Segment"/>
</dbReference>
<keyword evidence="3" id="KW-1185">Reference proteome</keyword>
<name>A0A649V8W3_9CAUD</name>
<evidence type="ECO:0008006" key="4">
    <source>
        <dbReference type="Google" id="ProtNLM"/>
    </source>
</evidence>
<dbReference type="InterPro" id="IPR025530">
    <property type="entry name" value="DUF4417"/>
</dbReference>
<evidence type="ECO:0000313" key="3">
    <source>
        <dbReference type="Proteomes" id="UP000423725"/>
    </source>
</evidence>
<reference evidence="2 3" key="1">
    <citation type="submission" date="2019-10" db="EMBL/GenBank/DDBJ databases">
        <authorList>
            <person name="Curtis N."/>
            <person name="Kistler A.L."/>
            <person name="Garlena R.A."/>
            <person name="Russell D.A."/>
            <person name="Pope W.H."/>
            <person name="Jacobs-Sera D."/>
            <person name="Hatfull G.F."/>
        </authorList>
    </citation>
    <scope>NUCLEOTIDE SEQUENCE [LARGE SCALE GENOMIC DNA]</scope>
</reference>
<evidence type="ECO:0000313" key="2">
    <source>
        <dbReference type="EMBL" id="QGJ88756.1"/>
    </source>
</evidence>
<dbReference type="RefSeq" id="YP_010061428.1">
    <property type="nucleotide sequence ID" value="NC_054783.1"/>
</dbReference>
<protein>
    <recommendedName>
        <fullName evidence="4">DUF4417 domain-containing protein</fullName>
    </recommendedName>
</protein>
<dbReference type="KEGG" id="vg:64871052"/>
<dbReference type="Pfam" id="PF14386">
    <property type="entry name" value="DUF4417"/>
    <property type="match status" value="1"/>
</dbReference>
<gene>
    <name evidence="2" type="primary">1</name>
    <name evidence="2" type="ORF">SEA_YECEY3_1</name>
</gene>
<proteinExistence type="predicted"/>
<accession>A0A649V8W3</accession>
<sequence length="282" mass="31899">MFGTRSSVNWDTQPGKFDVLNLRLRFESTSAWEIPDLAPTDFVPANLAAWNMPRHREYAALSGGALHFFLDDYRFETLWSSPERLFDRVKAVGAALTPDFSLWTDMPKAAQVWNVYRSRWIGAYWQSQGIEVIPTACWATPDTFDFCFDGIPENATVAISSMGIQSKKVEQALFRAGVEELINRKQPRLLLAYGRLRYCEELDLPEVREYPTFWDRRRKQVSEAWEDVAQAAAPAPAVESQVRPAPPRSPERAADPLAVAVEALQDQARELARATLVPVPVV</sequence>
<organism evidence="2 3">
    <name type="scientific">Mycobacterium phage Yecey3</name>
    <dbReference type="NCBI Taxonomy" id="2656617"/>
    <lineage>
        <taxon>Viruses</taxon>
        <taxon>Duplodnaviria</taxon>
        <taxon>Heunggongvirae</taxon>
        <taxon>Uroviricota</taxon>
        <taxon>Caudoviricetes</taxon>
        <taxon>Yeceytrevirus</taxon>
        <taxon>Yeceytrevirus yecey3</taxon>
    </lineage>
</organism>
<dbReference type="EMBL" id="MN585979">
    <property type="protein sequence ID" value="QGJ88756.1"/>
    <property type="molecule type" value="Genomic_DNA"/>
</dbReference>
<dbReference type="GeneID" id="64871052"/>
<feature type="region of interest" description="Disordered" evidence="1">
    <location>
        <begin position="232"/>
        <end position="256"/>
    </location>
</feature>